<dbReference type="GeneID" id="4908343"/>
<dbReference type="HOGENOM" id="CLU_1718291_0_0_2"/>
<evidence type="ECO:0008006" key="3">
    <source>
        <dbReference type="Google" id="ProtNLM"/>
    </source>
</evidence>
<dbReference type="RefSeq" id="WP_011849399.1">
    <property type="nucleotide sequence ID" value="NC_009073.1"/>
</dbReference>
<dbReference type="AlphaFoldDB" id="A3MU24"/>
<dbReference type="EMBL" id="CP000561">
    <property type="protein sequence ID" value="ABO08141.1"/>
    <property type="molecule type" value="Genomic_DNA"/>
</dbReference>
<dbReference type="OrthoDB" id="41253at2157"/>
<reference evidence="1" key="1">
    <citation type="submission" date="2007-02" db="EMBL/GenBank/DDBJ databases">
        <title>Complete sequence of Pyrobaculum calidifontis JCM 11548.</title>
        <authorList>
            <consortium name="US DOE Joint Genome Institute"/>
            <person name="Copeland A."/>
            <person name="Lucas S."/>
            <person name="Lapidus A."/>
            <person name="Barry K."/>
            <person name="Glavina del Rio T."/>
            <person name="Dalin E."/>
            <person name="Tice H."/>
            <person name="Pitluck S."/>
            <person name="Chain P."/>
            <person name="Malfatti S."/>
            <person name="Shin M."/>
            <person name="Vergez L."/>
            <person name="Schmutz J."/>
            <person name="Larimer F."/>
            <person name="Land M."/>
            <person name="Hauser L."/>
            <person name="Kyrpides N."/>
            <person name="Mikhailova N."/>
            <person name="Cozen A.E."/>
            <person name="Fitz-Gibbon S.T."/>
            <person name="House C.H."/>
            <person name="Saltikov C."/>
            <person name="Lowe T.M."/>
            <person name="Richardson P."/>
        </authorList>
    </citation>
    <scope>NUCLEOTIDE SEQUENCE [LARGE SCALE GENOMIC DNA]</scope>
    <source>
        <strain evidence="1">JCM 11548</strain>
    </source>
</reference>
<protein>
    <recommendedName>
        <fullName evidence="3">EVE domain-containing protein</fullName>
    </recommendedName>
</protein>
<dbReference type="Proteomes" id="UP000001431">
    <property type="component" value="Chromosome"/>
</dbReference>
<keyword evidence="2" id="KW-1185">Reference proteome</keyword>
<sequence>MYLLFKGRLANFSHSLLDYLERRSALIRRFLPGVFLWGASRRNSLLQEGAHVFLYVAKEVGFPGGVVLYGVLQKPEELLEKYWPEGEWPILLPIKVERLAPGVAESPLDPSRWRPVTLAQLQQIGVRVLPSPAQPLPEEKAKALLSLLR</sequence>
<evidence type="ECO:0000313" key="2">
    <source>
        <dbReference type="Proteomes" id="UP000001431"/>
    </source>
</evidence>
<evidence type="ECO:0000313" key="1">
    <source>
        <dbReference type="EMBL" id="ABO08141.1"/>
    </source>
</evidence>
<proteinExistence type="predicted"/>
<name>A3MU24_PYRCJ</name>
<accession>A3MU24</accession>
<dbReference type="STRING" id="410359.Pcal_0715"/>
<dbReference type="eggNOG" id="arCOG09819">
    <property type="taxonomic scope" value="Archaea"/>
</dbReference>
<dbReference type="KEGG" id="pcl:Pcal_0715"/>
<organism evidence="1 2">
    <name type="scientific">Pyrobaculum calidifontis (strain DSM 21063 / JCM 11548 / VA1)</name>
    <dbReference type="NCBI Taxonomy" id="410359"/>
    <lineage>
        <taxon>Archaea</taxon>
        <taxon>Thermoproteota</taxon>
        <taxon>Thermoprotei</taxon>
        <taxon>Thermoproteales</taxon>
        <taxon>Thermoproteaceae</taxon>
        <taxon>Pyrobaculum</taxon>
    </lineage>
</organism>
<gene>
    <name evidence="1" type="ordered locus">Pcal_0715</name>
</gene>